<protein>
    <submittedName>
        <fullName evidence="1">Proliferating cell nuclear antigen</fullName>
    </submittedName>
</protein>
<proteinExistence type="predicted"/>
<sequence length="297" mass="33560">MASSSNILVSGQFYDGYVYKKLIETLGGSISQGNIIFKEDIWYLCELDSNESLMIFLVIRTDELINYQYNHSEPELMVGVDFESFHRHSKSIGKKNSVEFQVKRDDAGQIVMALHSENMTSSIIYPINVIREKVEIPTYNQNRKPILIKGGEFSKICSSMGQLPNLSEDMIVISAYDRGFKIEAFESTGESLKTKDFGSLSTAEENILERDETTGEYSSILSCENLTYISEDSAKDGVICRFAIEKSRIKALARLDSLSHMGLIKFIFEKDRPMKMMCQVGSYGTIQIFVKNALNTT</sequence>
<dbReference type="Gene3D" id="3.70.10.10">
    <property type="match status" value="1"/>
</dbReference>
<reference evidence="1" key="1">
    <citation type="journal article" date="2019" name="MBio">
        <title>Virus Genomes from Deep Sea Sediments Expand the Ocean Megavirome and Support Independent Origins of Viral Gigantism.</title>
        <authorList>
            <person name="Backstrom D."/>
            <person name="Yutin N."/>
            <person name="Jorgensen S.L."/>
            <person name="Dharamshi J."/>
            <person name="Homa F."/>
            <person name="Zaremba-Niedwiedzka K."/>
            <person name="Spang A."/>
            <person name="Wolf Y.I."/>
            <person name="Koonin E.V."/>
            <person name="Ettema T.J."/>
        </authorList>
    </citation>
    <scope>NUCLEOTIDE SEQUENCE</scope>
</reference>
<dbReference type="InterPro" id="IPR046938">
    <property type="entry name" value="DNA_clamp_sf"/>
</dbReference>
<accession>A0A481ZCR3</accession>
<name>A0A481ZCR3_9VIRU</name>
<organism evidence="1">
    <name type="scientific">Pithovirus LCPAC404</name>
    <dbReference type="NCBI Taxonomy" id="2506597"/>
    <lineage>
        <taxon>Viruses</taxon>
        <taxon>Pithoviruses</taxon>
    </lineage>
</organism>
<dbReference type="SUPFAM" id="SSF55979">
    <property type="entry name" value="DNA clamp"/>
    <property type="match status" value="1"/>
</dbReference>
<gene>
    <name evidence="1" type="ORF">LCPAC404_02710</name>
</gene>
<dbReference type="EMBL" id="MK500598">
    <property type="protein sequence ID" value="QBK93567.1"/>
    <property type="molecule type" value="Genomic_DNA"/>
</dbReference>
<evidence type="ECO:0000313" key="1">
    <source>
        <dbReference type="EMBL" id="QBK93567.1"/>
    </source>
</evidence>